<keyword evidence="1" id="KW-0472">Membrane</keyword>
<keyword evidence="1" id="KW-1133">Transmembrane helix</keyword>
<reference evidence="3" key="1">
    <citation type="submission" date="2016-07" db="EMBL/GenBank/DDBJ databases">
        <title>Microvirga ossetica sp. nov. a new species of rhizobia isolated from root nodules of the legume species Vicia alpestris Steven originated from North Ossetia region in the Caucasus.</title>
        <authorList>
            <person name="Safronova V.I."/>
            <person name="Kuznetsova I.G."/>
            <person name="Sazanova A.L."/>
            <person name="Belimov A."/>
            <person name="Andronov E."/>
            <person name="Osledkin Y.S."/>
            <person name="Onishchuk O.P."/>
            <person name="Kurchak O.N."/>
            <person name="Shaposhnikov A.I."/>
            <person name="Willems A."/>
            <person name="Tikhonovich I.A."/>
        </authorList>
    </citation>
    <scope>NUCLEOTIDE SEQUENCE [LARGE SCALE GENOMIC DNA]</scope>
    <source>
        <strain evidence="3">V5/3M</strain>
    </source>
</reference>
<name>A0A1B2ED34_9HYPH</name>
<dbReference type="KEGG" id="moc:BB934_06305"/>
<feature type="transmembrane region" description="Helical" evidence="1">
    <location>
        <begin position="89"/>
        <end position="108"/>
    </location>
</feature>
<evidence type="ECO:0000313" key="3">
    <source>
        <dbReference type="EMBL" id="ANY77894.1"/>
    </source>
</evidence>
<dbReference type="InterPro" id="IPR016923">
    <property type="entry name" value="UCP029509"/>
</dbReference>
<feature type="transmembrane region" description="Helical" evidence="1">
    <location>
        <begin position="55"/>
        <end position="77"/>
    </location>
</feature>
<feature type="domain" description="DUF2231" evidence="2">
    <location>
        <begin position="17"/>
        <end position="150"/>
    </location>
</feature>
<feature type="transmembrane region" description="Helical" evidence="1">
    <location>
        <begin position="20"/>
        <end position="43"/>
    </location>
</feature>
<dbReference type="EMBL" id="CP016616">
    <property type="protein sequence ID" value="ANY77894.1"/>
    <property type="molecule type" value="Genomic_DNA"/>
</dbReference>
<proteinExistence type="predicted"/>
<accession>A0A1B2ED34</accession>
<feature type="transmembrane region" description="Helical" evidence="1">
    <location>
        <begin position="120"/>
        <end position="143"/>
    </location>
</feature>
<keyword evidence="1" id="KW-0812">Transmembrane</keyword>
<dbReference type="Pfam" id="PF09990">
    <property type="entry name" value="DUF2231"/>
    <property type="match status" value="1"/>
</dbReference>
<organism evidence="3">
    <name type="scientific">Microvirga ossetica</name>
    <dbReference type="NCBI Taxonomy" id="1882682"/>
    <lineage>
        <taxon>Bacteria</taxon>
        <taxon>Pseudomonadati</taxon>
        <taxon>Pseudomonadota</taxon>
        <taxon>Alphaproteobacteria</taxon>
        <taxon>Hyphomicrobiales</taxon>
        <taxon>Methylobacteriaceae</taxon>
        <taxon>Microvirga</taxon>
    </lineage>
</organism>
<dbReference type="RefSeq" id="WP_099508883.1">
    <property type="nucleotide sequence ID" value="NZ_CP016616.1"/>
</dbReference>
<evidence type="ECO:0000259" key="2">
    <source>
        <dbReference type="Pfam" id="PF09990"/>
    </source>
</evidence>
<sequence length="154" mass="16878">MPPQYIRSRQSTAAIAGHPIHAMLVPFPIVCFTLALIADIAYWRTSNLMWLEFSAWLLLAGIVFGVLAAVFGAIDFFARPEIRSLKPAWPHAIGNLIALILAFFNNLVHTADGWTAVVPWGLTLSALTVLVMLVTGWLGAALVHIHGVGVRYYD</sequence>
<dbReference type="PIRSF" id="PIRSF029509">
    <property type="entry name" value="UCP029509"/>
    <property type="match status" value="1"/>
</dbReference>
<dbReference type="InterPro" id="IPR019251">
    <property type="entry name" value="DUF2231_TM"/>
</dbReference>
<evidence type="ECO:0000256" key="1">
    <source>
        <dbReference type="SAM" id="Phobius"/>
    </source>
</evidence>
<protein>
    <recommendedName>
        <fullName evidence="2">DUF2231 domain-containing protein</fullName>
    </recommendedName>
</protein>
<dbReference type="AlphaFoldDB" id="A0A1B2ED34"/>
<dbReference type="OrthoDB" id="2873672at2"/>
<gene>
    <name evidence="3" type="ORF">BB934_06305</name>
</gene>